<evidence type="ECO:0000256" key="8">
    <source>
        <dbReference type="ARBA" id="ARBA00023328"/>
    </source>
</evidence>
<comment type="similarity">
    <text evidence="2 9">Belongs to the SPC25 family.</text>
</comment>
<comment type="subunit">
    <text evidence="9">Component of the NDC80 complex.</text>
</comment>
<proteinExistence type="inferred from homology"/>
<keyword evidence="9" id="KW-0539">Nucleus</keyword>
<keyword evidence="6" id="KW-0175">Coiled coil</keyword>
<dbReference type="InterPro" id="IPR045143">
    <property type="entry name" value="Spc25"/>
</dbReference>
<evidence type="ECO:0000256" key="9">
    <source>
        <dbReference type="RuleBase" id="RU367150"/>
    </source>
</evidence>
<gene>
    <name evidence="12" type="ORF">Cgig2_004132</name>
</gene>
<comment type="subcellular location">
    <subcellularLocation>
        <location evidence="1">Chromosome</location>
        <location evidence="1">Centromere</location>
    </subcellularLocation>
    <subcellularLocation>
        <location evidence="9">Nucleus</location>
    </subcellularLocation>
    <subcellularLocation>
        <location evidence="9">Chromosome</location>
        <location evidence="9">Centromere</location>
        <location evidence="9">Kinetochore</location>
    </subcellularLocation>
</comment>
<dbReference type="PANTHER" id="PTHR14281:SF0">
    <property type="entry name" value="KINETOCHORE PROTEIN SPC25"/>
    <property type="match status" value="1"/>
</dbReference>
<organism evidence="12 13">
    <name type="scientific">Carnegiea gigantea</name>
    <dbReference type="NCBI Taxonomy" id="171969"/>
    <lineage>
        <taxon>Eukaryota</taxon>
        <taxon>Viridiplantae</taxon>
        <taxon>Streptophyta</taxon>
        <taxon>Embryophyta</taxon>
        <taxon>Tracheophyta</taxon>
        <taxon>Spermatophyta</taxon>
        <taxon>Magnoliopsida</taxon>
        <taxon>eudicotyledons</taxon>
        <taxon>Gunneridae</taxon>
        <taxon>Pentapetalae</taxon>
        <taxon>Caryophyllales</taxon>
        <taxon>Cactineae</taxon>
        <taxon>Cactaceae</taxon>
        <taxon>Cactoideae</taxon>
        <taxon>Echinocereeae</taxon>
        <taxon>Carnegiea</taxon>
    </lineage>
</organism>
<dbReference type="Gene3D" id="3.30.457.50">
    <property type="entry name" value="Chromosome segregation protein Spc25"/>
    <property type="match status" value="1"/>
</dbReference>
<evidence type="ECO:0000313" key="12">
    <source>
        <dbReference type="EMBL" id="KAJ8449077.1"/>
    </source>
</evidence>
<evidence type="ECO:0000313" key="13">
    <source>
        <dbReference type="Proteomes" id="UP001153076"/>
    </source>
</evidence>
<sequence length="353" mass="39803">MTSMESGRTKIEELRRVCDREIAANQQKFDAAVASFGKSLQTVRCNAEQSAHNQAEVGKLKAQLREREDELVKALAGVEMVTENIMFYVDLLMVAWRSLPTVKTRKEAKRMAIIDSLSETRVKVAELRKIVQDQAARKDEYAAILSQQSKALMDAKEKNKLASKHREEMQEAFSWYNRVLGFRIDGGHGVKFTFTNINRKRPAEEYSFTIRHSHDMYTCRCCCFFCAFNLLTEPVVSVLDCNPLLNGTEELVNELNKSNGLFQFVRVMREKFQAAASGSVSHYIYEDQDTTSISLSAPVSTVSAVSVDESPLPLREASGNIKKVNHLKGVKSPLSASAVRRSPRFKVNKPVEH</sequence>
<evidence type="ECO:0000256" key="5">
    <source>
        <dbReference type="ARBA" id="ARBA00022776"/>
    </source>
</evidence>
<feature type="domain" description="Chromosome segregation protein Spc25 C-terminal" evidence="11">
    <location>
        <begin position="187"/>
        <end position="222"/>
    </location>
</feature>
<evidence type="ECO:0000256" key="3">
    <source>
        <dbReference type="ARBA" id="ARBA00022454"/>
    </source>
</evidence>
<dbReference type="Pfam" id="PF08234">
    <property type="entry name" value="Spindle_Spc25"/>
    <property type="match status" value="2"/>
</dbReference>
<evidence type="ECO:0000256" key="2">
    <source>
        <dbReference type="ARBA" id="ARBA00006379"/>
    </source>
</evidence>
<feature type="region of interest" description="Disordered" evidence="10">
    <location>
        <begin position="333"/>
        <end position="353"/>
    </location>
</feature>
<evidence type="ECO:0000256" key="1">
    <source>
        <dbReference type="ARBA" id="ARBA00004584"/>
    </source>
</evidence>
<name>A0A9Q1KTD9_9CARY</name>
<dbReference type="InterPro" id="IPR013255">
    <property type="entry name" value="Spc25_C"/>
</dbReference>
<dbReference type="GO" id="GO:0051301">
    <property type="term" value="P:cell division"/>
    <property type="evidence" value="ECO:0007669"/>
    <property type="project" value="UniProtKB-UniRule"/>
</dbReference>
<keyword evidence="4 9" id="KW-0132">Cell division</keyword>
<evidence type="ECO:0000259" key="11">
    <source>
        <dbReference type="Pfam" id="PF08234"/>
    </source>
</evidence>
<evidence type="ECO:0000256" key="6">
    <source>
        <dbReference type="ARBA" id="ARBA00023054"/>
    </source>
</evidence>
<keyword evidence="8 9" id="KW-0137">Centromere</keyword>
<dbReference type="CDD" id="cd23784">
    <property type="entry name" value="RWD_Spc25"/>
    <property type="match status" value="1"/>
</dbReference>
<keyword evidence="13" id="KW-1185">Reference proteome</keyword>
<dbReference type="PANTHER" id="PTHR14281">
    <property type="entry name" value="KINETOCHORE PROTEIN SPC25-RELATED"/>
    <property type="match status" value="1"/>
</dbReference>
<dbReference type="OrthoDB" id="6353017at2759"/>
<accession>A0A9Q1KTD9</accession>
<dbReference type="GO" id="GO:0005634">
    <property type="term" value="C:nucleus"/>
    <property type="evidence" value="ECO:0007669"/>
    <property type="project" value="UniProtKB-SubCell"/>
</dbReference>
<dbReference type="AlphaFoldDB" id="A0A9Q1KTD9"/>
<reference evidence="12" key="1">
    <citation type="submission" date="2022-04" db="EMBL/GenBank/DDBJ databases">
        <title>Carnegiea gigantea Genome sequencing and assembly v2.</title>
        <authorList>
            <person name="Copetti D."/>
            <person name="Sanderson M.J."/>
            <person name="Burquez A."/>
            <person name="Wojciechowski M.F."/>
        </authorList>
    </citation>
    <scope>NUCLEOTIDE SEQUENCE</scope>
    <source>
        <strain evidence="12">SGP5-SGP5p</strain>
        <tissue evidence="12">Aerial part</tissue>
    </source>
</reference>
<dbReference type="GO" id="GO:0007059">
    <property type="term" value="P:chromosome segregation"/>
    <property type="evidence" value="ECO:0007669"/>
    <property type="project" value="InterPro"/>
</dbReference>
<feature type="domain" description="Chromosome segregation protein Spc25 C-terminal" evidence="11">
    <location>
        <begin position="236"/>
        <end position="273"/>
    </location>
</feature>
<keyword evidence="7 9" id="KW-0131">Cell cycle</keyword>
<keyword evidence="9" id="KW-0995">Kinetochore</keyword>
<dbReference type="Proteomes" id="UP001153076">
    <property type="component" value="Unassembled WGS sequence"/>
</dbReference>
<evidence type="ECO:0000256" key="7">
    <source>
        <dbReference type="ARBA" id="ARBA00023306"/>
    </source>
</evidence>
<protein>
    <recommendedName>
        <fullName evidence="9">Kinetochore protein SPC25</fullName>
    </recommendedName>
</protein>
<evidence type="ECO:0000256" key="4">
    <source>
        <dbReference type="ARBA" id="ARBA00022618"/>
    </source>
</evidence>
<keyword evidence="5 9" id="KW-0498">Mitosis</keyword>
<dbReference type="GO" id="GO:0031262">
    <property type="term" value="C:Ndc80 complex"/>
    <property type="evidence" value="ECO:0007669"/>
    <property type="project" value="InterPro"/>
</dbReference>
<keyword evidence="3 9" id="KW-0158">Chromosome</keyword>
<evidence type="ECO:0000256" key="10">
    <source>
        <dbReference type="SAM" id="MobiDB-lite"/>
    </source>
</evidence>
<dbReference type="EMBL" id="JAKOGI010000025">
    <property type="protein sequence ID" value="KAJ8449077.1"/>
    <property type="molecule type" value="Genomic_DNA"/>
</dbReference>
<comment type="caution">
    <text evidence="12">The sequence shown here is derived from an EMBL/GenBank/DDBJ whole genome shotgun (WGS) entry which is preliminary data.</text>
</comment>
<comment type="function">
    <text evidence="9">Acts as a component of the essential kinetochore-associated NDC80 complex, which is required for chromosome segregation and spindle checkpoint activity.</text>
</comment>